<organism evidence="8 9">
    <name type="scientific">Paenibacillus tianjinensis</name>
    <dbReference type="NCBI Taxonomy" id="2810347"/>
    <lineage>
        <taxon>Bacteria</taxon>
        <taxon>Bacillati</taxon>
        <taxon>Bacillota</taxon>
        <taxon>Bacilli</taxon>
        <taxon>Bacillales</taxon>
        <taxon>Paenibacillaceae</taxon>
        <taxon>Paenibacillus</taxon>
    </lineage>
</organism>
<dbReference type="PROSITE" id="PS51898">
    <property type="entry name" value="TYR_RECOMBINASE"/>
    <property type="match status" value="1"/>
</dbReference>
<proteinExistence type="inferred from homology"/>
<comment type="similarity">
    <text evidence="1">Belongs to the 'phage' integrase family.</text>
</comment>
<dbReference type="PANTHER" id="PTHR30349:SF64">
    <property type="entry name" value="PROPHAGE INTEGRASE INTD-RELATED"/>
    <property type="match status" value="1"/>
</dbReference>
<keyword evidence="3 5" id="KW-0238">DNA-binding</keyword>
<dbReference type="Gene3D" id="1.10.150.130">
    <property type="match status" value="1"/>
</dbReference>
<dbReference type="InterPro" id="IPR044068">
    <property type="entry name" value="CB"/>
</dbReference>
<dbReference type="Gene3D" id="1.10.443.10">
    <property type="entry name" value="Intergrase catalytic core"/>
    <property type="match status" value="1"/>
</dbReference>
<dbReference type="InterPro" id="IPR010998">
    <property type="entry name" value="Integrase_recombinase_N"/>
</dbReference>
<protein>
    <submittedName>
        <fullName evidence="8">Tyrosine-type recombinase/integrase</fullName>
    </submittedName>
</protein>
<keyword evidence="9" id="KW-1185">Reference proteome</keyword>
<evidence type="ECO:0000313" key="9">
    <source>
        <dbReference type="Proteomes" id="UP000663452"/>
    </source>
</evidence>
<evidence type="ECO:0000256" key="5">
    <source>
        <dbReference type="PROSITE-ProRule" id="PRU01248"/>
    </source>
</evidence>
<dbReference type="Proteomes" id="UP000663452">
    <property type="component" value="Chromosome"/>
</dbReference>
<dbReference type="InterPro" id="IPR013762">
    <property type="entry name" value="Integrase-like_cat_sf"/>
</dbReference>
<dbReference type="InterPro" id="IPR002104">
    <property type="entry name" value="Integrase_catalytic"/>
</dbReference>
<evidence type="ECO:0000256" key="1">
    <source>
        <dbReference type="ARBA" id="ARBA00008857"/>
    </source>
</evidence>
<sequence length="350" mass="40518">MSAISNNVVGLHTGSVWEDIRTFLGDFESQHTKNGYERNCRNFFKWFKGKDLEVLTVDDIYIRNADIKAYRIFLSEHEADYSNATINNIIASIQSLYGFFETNEYNVKAAVTKLKALPDDSERAGSFHTSEIEAIPNVLIKTVKGYEKIVFIEMAYTTSFRKSSLLALTWDDILVKEDSTCEVSTIGKGGKKHSVDIPFELYQKLIEIKELPYYKRYDDNRIFHLSTKAIQDMMQLIKEKLNIPESRNIVFHSFRNFASMFGTLEEAKKHYNHSSIVVTNKYYGRDNKNKNSTIGLRINEKIEDGVFDELSKDEIIKLVMRQNEGVIHQMKREAQKIVNDKIENKKESVE</sequence>
<evidence type="ECO:0000313" key="8">
    <source>
        <dbReference type="EMBL" id="QSF43519.1"/>
    </source>
</evidence>
<dbReference type="Pfam" id="PF02899">
    <property type="entry name" value="Phage_int_SAM_1"/>
    <property type="match status" value="1"/>
</dbReference>
<dbReference type="InterPro" id="IPR050090">
    <property type="entry name" value="Tyrosine_recombinase_XerCD"/>
</dbReference>
<dbReference type="Pfam" id="PF00589">
    <property type="entry name" value="Phage_integrase"/>
    <property type="match status" value="1"/>
</dbReference>
<dbReference type="EMBL" id="CP070969">
    <property type="protein sequence ID" value="QSF43519.1"/>
    <property type="molecule type" value="Genomic_DNA"/>
</dbReference>
<feature type="domain" description="Tyr recombinase" evidence="6">
    <location>
        <begin position="112"/>
        <end position="320"/>
    </location>
</feature>
<dbReference type="InterPro" id="IPR004107">
    <property type="entry name" value="Integrase_SAM-like_N"/>
</dbReference>
<dbReference type="PROSITE" id="PS51900">
    <property type="entry name" value="CB"/>
    <property type="match status" value="1"/>
</dbReference>
<feature type="domain" description="Core-binding (CB)" evidence="7">
    <location>
        <begin position="14"/>
        <end position="101"/>
    </location>
</feature>
<reference evidence="8 9" key="1">
    <citation type="submission" date="2021-02" db="EMBL/GenBank/DDBJ databases">
        <title>Paenibacillus tianjinensis sp. nov.</title>
        <authorList>
            <person name="Liu H."/>
        </authorList>
    </citation>
    <scope>NUCLEOTIDE SEQUENCE [LARGE SCALE GENOMIC DNA]</scope>
    <source>
        <strain evidence="8 9">TB2019</strain>
    </source>
</reference>
<evidence type="ECO:0000259" key="7">
    <source>
        <dbReference type="PROSITE" id="PS51900"/>
    </source>
</evidence>
<accession>A0ABX7L907</accession>
<dbReference type="RefSeq" id="WP_206101152.1">
    <property type="nucleotide sequence ID" value="NZ_CP070969.1"/>
</dbReference>
<evidence type="ECO:0000259" key="6">
    <source>
        <dbReference type="PROSITE" id="PS51898"/>
    </source>
</evidence>
<evidence type="ECO:0000256" key="2">
    <source>
        <dbReference type="ARBA" id="ARBA00022908"/>
    </source>
</evidence>
<dbReference type="PANTHER" id="PTHR30349">
    <property type="entry name" value="PHAGE INTEGRASE-RELATED"/>
    <property type="match status" value="1"/>
</dbReference>
<name>A0ABX7L907_9BACL</name>
<evidence type="ECO:0000256" key="4">
    <source>
        <dbReference type="ARBA" id="ARBA00023172"/>
    </source>
</evidence>
<dbReference type="InterPro" id="IPR011010">
    <property type="entry name" value="DNA_brk_join_enz"/>
</dbReference>
<keyword evidence="2" id="KW-0229">DNA integration</keyword>
<dbReference type="CDD" id="cd00397">
    <property type="entry name" value="DNA_BRE_C"/>
    <property type="match status" value="1"/>
</dbReference>
<evidence type="ECO:0000256" key="3">
    <source>
        <dbReference type="ARBA" id="ARBA00023125"/>
    </source>
</evidence>
<keyword evidence="4" id="KW-0233">DNA recombination</keyword>
<dbReference type="SUPFAM" id="SSF56349">
    <property type="entry name" value="DNA breaking-rejoining enzymes"/>
    <property type="match status" value="1"/>
</dbReference>
<gene>
    <name evidence="8" type="ORF">JRJ22_19850</name>
</gene>